<gene>
    <name evidence="3" type="ORF">PHACADRAFT_116588</name>
</gene>
<dbReference type="InParanoid" id="K5X589"/>
<evidence type="ECO:0000256" key="1">
    <source>
        <dbReference type="SAM" id="MobiDB-lite"/>
    </source>
</evidence>
<name>K5X589_PHACS</name>
<feature type="region of interest" description="Disordered" evidence="1">
    <location>
        <begin position="273"/>
        <end position="294"/>
    </location>
</feature>
<sequence>MPRLRILVGSSPGDLKPVRANTGEAVHISNDAFEGDIALYIKNFADQNGHVQDSTYFKQRPNVTWSIQVQGRFLRELSANDILFGNIFDRPLAIPWGFSAILAFMQYMDPTLEQDLQSKTKPWALAPLISTMPYFAHMRADELHKVPPFPPLSPVQDDTKELRLKSGGQPEHLPADNNPESRRAYFRDPENRKAVVFGPNDIITTDFCYDYLSFSPSGVTLQLPAGMTFDMMRYWDGQPVHFVCCERAPAEQESGQPLGKIFWCVGIEVLEGEEEESEKQQNDTGQQVNNDDVD</sequence>
<dbReference type="HOGENOM" id="CLU_047849_1_1_1"/>
<dbReference type="KEGG" id="pco:PHACADRAFT_116588"/>
<dbReference type="Proteomes" id="UP000008370">
    <property type="component" value="Unassembled WGS sequence"/>
</dbReference>
<feature type="domain" description="Domain of unknown function at the cortex 1" evidence="2">
    <location>
        <begin position="3"/>
        <end position="268"/>
    </location>
</feature>
<reference evidence="3 4" key="1">
    <citation type="journal article" date="2012" name="BMC Genomics">
        <title>Comparative genomics of the white-rot fungi, Phanerochaete carnosa and P. chrysosporium, to elucidate the genetic basis of the distinct wood types they colonize.</title>
        <authorList>
            <person name="Suzuki H."/>
            <person name="MacDonald J."/>
            <person name="Syed K."/>
            <person name="Salamov A."/>
            <person name="Hori C."/>
            <person name="Aerts A."/>
            <person name="Henrissat B."/>
            <person name="Wiebenga A."/>
            <person name="vanKuyk P.A."/>
            <person name="Barry K."/>
            <person name="Lindquist E."/>
            <person name="LaButti K."/>
            <person name="Lapidus A."/>
            <person name="Lucas S."/>
            <person name="Coutinho P."/>
            <person name="Gong Y."/>
            <person name="Samejima M."/>
            <person name="Mahadevan R."/>
            <person name="Abou-Zaid M."/>
            <person name="de Vries R.P."/>
            <person name="Igarashi K."/>
            <person name="Yadav J.S."/>
            <person name="Grigoriev I.V."/>
            <person name="Master E.R."/>
        </authorList>
    </citation>
    <scope>NUCLEOTIDE SEQUENCE [LARGE SCALE GENOMIC DNA]</scope>
    <source>
        <strain evidence="3 4">HHB-10118-sp</strain>
    </source>
</reference>
<evidence type="ECO:0000313" key="4">
    <source>
        <dbReference type="Proteomes" id="UP000008370"/>
    </source>
</evidence>
<keyword evidence="4" id="KW-1185">Reference proteome</keyword>
<protein>
    <recommendedName>
        <fullName evidence="2">Domain of unknown function at the cortex 1 domain-containing protein</fullName>
    </recommendedName>
</protein>
<proteinExistence type="predicted"/>
<feature type="compositionally biased region" description="Polar residues" evidence="1">
    <location>
        <begin position="282"/>
        <end position="294"/>
    </location>
</feature>
<dbReference type="AlphaFoldDB" id="K5X589"/>
<dbReference type="GeneID" id="18907771"/>
<accession>K5X589</accession>
<dbReference type="RefSeq" id="XP_007393352.1">
    <property type="nucleotide sequence ID" value="XM_007393290.1"/>
</dbReference>
<dbReference type="OrthoDB" id="2119945at2759"/>
<evidence type="ECO:0000259" key="2">
    <source>
        <dbReference type="Pfam" id="PF08588"/>
    </source>
</evidence>
<organism evidence="3 4">
    <name type="scientific">Phanerochaete carnosa (strain HHB-10118-sp)</name>
    <name type="common">White-rot fungus</name>
    <name type="synonym">Peniophora carnosa</name>
    <dbReference type="NCBI Taxonomy" id="650164"/>
    <lineage>
        <taxon>Eukaryota</taxon>
        <taxon>Fungi</taxon>
        <taxon>Dikarya</taxon>
        <taxon>Basidiomycota</taxon>
        <taxon>Agaricomycotina</taxon>
        <taxon>Agaricomycetes</taxon>
        <taxon>Polyporales</taxon>
        <taxon>Phanerochaetaceae</taxon>
        <taxon>Phanerochaete</taxon>
    </lineage>
</organism>
<dbReference type="EMBL" id="JH930470">
    <property type="protein sequence ID" value="EKM58022.1"/>
    <property type="molecule type" value="Genomic_DNA"/>
</dbReference>
<dbReference type="PANTHER" id="PTHR34826">
    <property type="entry name" value="UPF0590 PROTEIN C409.17C"/>
    <property type="match status" value="1"/>
</dbReference>
<dbReference type="InterPro" id="IPR013897">
    <property type="entry name" value="Duc1"/>
</dbReference>
<dbReference type="PANTHER" id="PTHR34826:SF2">
    <property type="entry name" value="UPF0590 PROTEIN C409.17C"/>
    <property type="match status" value="1"/>
</dbReference>
<evidence type="ECO:0000313" key="3">
    <source>
        <dbReference type="EMBL" id="EKM58022.1"/>
    </source>
</evidence>
<dbReference type="Pfam" id="PF08588">
    <property type="entry name" value="Duc1"/>
    <property type="match status" value="1"/>
</dbReference>